<dbReference type="EMBL" id="JALJZU010000008">
    <property type="protein sequence ID" value="MCP2010605.1"/>
    <property type="molecule type" value="Genomic_DNA"/>
</dbReference>
<reference evidence="2" key="1">
    <citation type="submission" date="2021-07" db="EMBL/GenBank/DDBJ databases">
        <title>Characterization of violacein-producing bacteria and related species.</title>
        <authorList>
            <person name="Wilson H.S."/>
            <person name="De Leon M.E."/>
        </authorList>
    </citation>
    <scope>NUCLEOTIDE SEQUENCE</scope>
    <source>
        <strain evidence="2">HSC-15S17</strain>
    </source>
</reference>
<comment type="caution">
    <text evidence="2">The sequence shown here is derived from an EMBL/GenBank/DDBJ whole genome shotgun (WGS) entry which is preliminary data.</text>
</comment>
<keyword evidence="1" id="KW-0812">Transmembrane</keyword>
<protein>
    <recommendedName>
        <fullName evidence="6">HTTM domain-containing protein</fullName>
    </recommendedName>
</protein>
<feature type="transmembrane region" description="Helical" evidence="1">
    <location>
        <begin position="33"/>
        <end position="66"/>
    </location>
</feature>
<evidence type="ECO:0000313" key="2">
    <source>
        <dbReference type="EMBL" id="MBV6325091.1"/>
    </source>
</evidence>
<dbReference type="Proteomes" id="UP001162889">
    <property type="component" value="Unassembled WGS sequence"/>
</dbReference>
<keyword evidence="5" id="KW-1185">Reference proteome</keyword>
<keyword evidence="1" id="KW-1133">Transmembrane helix</keyword>
<dbReference type="Proteomes" id="UP001155901">
    <property type="component" value="Unassembled WGS sequence"/>
</dbReference>
<feature type="transmembrane region" description="Helical" evidence="1">
    <location>
        <begin position="208"/>
        <end position="226"/>
    </location>
</feature>
<gene>
    <name evidence="2" type="ORF">KVP70_29660</name>
    <name evidence="3" type="ORF">L1274_004345</name>
</gene>
<evidence type="ECO:0008006" key="6">
    <source>
        <dbReference type="Google" id="ProtNLM"/>
    </source>
</evidence>
<reference evidence="3" key="2">
    <citation type="submission" date="2022-03" db="EMBL/GenBank/DDBJ databases">
        <title>Genome Encyclopedia of Bacteria and Archaea VI: Functional Genomics of Type Strains.</title>
        <authorList>
            <person name="Whitman W."/>
        </authorList>
    </citation>
    <scope>NUCLEOTIDE SEQUENCE</scope>
    <source>
        <strain evidence="3">HSC-15S17</strain>
    </source>
</reference>
<keyword evidence="1" id="KW-0472">Membrane</keyword>
<evidence type="ECO:0000256" key="1">
    <source>
        <dbReference type="SAM" id="Phobius"/>
    </source>
</evidence>
<evidence type="ECO:0000313" key="3">
    <source>
        <dbReference type="EMBL" id="MCP2010605.1"/>
    </source>
</evidence>
<feature type="transmembrane region" description="Helical" evidence="1">
    <location>
        <begin position="254"/>
        <end position="272"/>
    </location>
</feature>
<dbReference type="AlphaFoldDB" id="A0AA41L1M6"/>
<feature type="transmembrane region" description="Helical" evidence="1">
    <location>
        <begin position="180"/>
        <end position="202"/>
    </location>
</feature>
<accession>A0AA41L1M6</accession>
<evidence type="ECO:0000313" key="4">
    <source>
        <dbReference type="Proteomes" id="UP001155901"/>
    </source>
</evidence>
<dbReference type="EMBL" id="JAHTGR010000024">
    <property type="protein sequence ID" value="MBV6325091.1"/>
    <property type="molecule type" value="Genomic_DNA"/>
</dbReference>
<dbReference type="RefSeq" id="WP_217945979.1">
    <property type="nucleotide sequence ID" value="NZ_JAHTGR010000024.1"/>
</dbReference>
<feature type="transmembrane region" description="Helical" evidence="1">
    <location>
        <begin position="333"/>
        <end position="352"/>
    </location>
</feature>
<name>A0AA41L1M6_9BURK</name>
<evidence type="ECO:0000313" key="5">
    <source>
        <dbReference type="Proteomes" id="UP001162889"/>
    </source>
</evidence>
<proteinExistence type="predicted"/>
<feature type="transmembrane region" description="Helical" evidence="1">
    <location>
        <begin position="126"/>
        <end position="144"/>
    </location>
</feature>
<feature type="transmembrane region" description="Helical" evidence="1">
    <location>
        <begin position="98"/>
        <end position="120"/>
    </location>
</feature>
<sequence>MATLQWYDLLVRLIVTSILVHDALYVCRDGKDYLLSCILPTFGLHLSSAGKLAVHAGLLLACVAIFCSPQTTYLYPVCLVFLSLKIASYSLRLANHMIFAWFLLLLLCIAAARAGGAATIVAEVPMVAQGVQAMVLVLYFFAFFHKLNREYFQADVSCATALVDFFCWDRKITHPRLLHFYRNFGIYGTVILEGLIPLMLYFNDARGPGLIIAVIFHFILALMGIVNFSMFMYAGLFAFVAPATYHSALLAWSSANAGMLATASLGVLLIVWRWTPRNAATHCSYVYRKPAWLIQSAFGVLTACFLFLCLFVLQDAPTAPRPWEAVPDSERLILTVLLAAFILNGIGPYLGYKTEFSFAMFSNLRLTPWSHLVVPAGWRIVRQPQYVEVKSISGLPTSAAVQGNRAAMLALHVLSRPSEFLYSRYFFREALRALHSSVSPAPQINVSFVELGEQHEMTGFEPEKLGFCLPVNRYPFVMPRASNVRHSEQGSIVPVGSTRQLF</sequence>
<feature type="transmembrane region" description="Helical" evidence="1">
    <location>
        <begin position="292"/>
        <end position="313"/>
    </location>
</feature>
<organism evidence="2 4">
    <name type="scientific">Duganella violaceipulchra</name>
    <dbReference type="NCBI Taxonomy" id="2849652"/>
    <lineage>
        <taxon>Bacteria</taxon>
        <taxon>Pseudomonadati</taxon>
        <taxon>Pseudomonadota</taxon>
        <taxon>Betaproteobacteria</taxon>
        <taxon>Burkholderiales</taxon>
        <taxon>Oxalobacteraceae</taxon>
        <taxon>Telluria group</taxon>
        <taxon>Duganella</taxon>
    </lineage>
</organism>